<dbReference type="InterPro" id="IPR028938">
    <property type="entry name" value="Rsf1-like"/>
</dbReference>
<dbReference type="SMART" id="SM00249">
    <property type="entry name" value="PHD"/>
    <property type="match status" value="1"/>
</dbReference>
<dbReference type="AlphaFoldDB" id="A0A1Y3BKT9"/>
<evidence type="ECO:0000256" key="5">
    <source>
        <dbReference type="SAM" id="Coils"/>
    </source>
</evidence>
<dbReference type="InterPro" id="IPR013083">
    <property type="entry name" value="Znf_RING/FYVE/PHD"/>
</dbReference>
<name>A0A1Y3BKT9_EURMA</name>
<dbReference type="Gene3D" id="3.30.40.10">
    <property type="entry name" value="Zinc/RING finger domain, C3HC4 (zinc finger)"/>
    <property type="match status" value="1"/>
</dbReference>
<feature type="compositionally biased region" description="Basic and acidic residues" evidence="6">
    <location>
        <begin position="1"/>
        <end position="20"/>
    </location>
</feature>
<feature type="compositionally biased region" description="Basic residues" evidence="6">
    <location>
        <begin position="30"/>
        <end position="40"/>
    </location>
</feature>
<feature type="coiled-coil region" evidence="5">
    <location>
        <begin position="182"/>
        <end position="209"/>
    </location>
</feature>
<evidence type="ECO:0000313" key="9">
    <source>
        <dbReference type="Proteomes" id="UP000194236"/>
    </source>
</evidence>
<keyword evidence="2 4" id="KW-0863">Zinc-finger</keyword>
<dbReference type="Proteomes" id="UP000194236">
    <property type="component" value="Unassembled WGS sequence"/>
</dbReference>
<keyword evidence="1" id="KW-0479">Metal-binding</keyword>
<dbReference type="SUPFAM" id="SSF57903">
    <property type="entry name" value="FYVE/PHD zinc finger"/>
    <property type="match status" value="1"/>
</dbReference>
<evidence type="ECO:0000256" key="1">
    <source>
        <dbReference type="ARBA" id="ARBA00022723"/>
    </source>
</evidence>
<evidence type="ECO:0000256" key="4">
    <source>
        <dbReference type="PROSITE-ProRule" id="PRU00146"/>
    </source>
</evidence>
<evidence type="ECO:0000256" key="6">
    <source>
        <dbReference type="SAM" id="MobiDB-lite"/>
    </source>
</evidence>
<dbReference type="CDD" id="cd15543">
    <property type="entry name" value="PHD_RSF1"/>
    <property type="match status" value="1"/>
</dbReference>
<dbReference type="GO" id="GO:0042393">
    <property type="term" value="F:histone binding"/>
    <property type="evidence" value="ECO:0007669"/>
    <property type="project" value="TreeGrafter"/>
</dbReference>
<feature type="region of interest" description="Disordered" evidence="6">
    <location>
        <begin position="1"/>
        <end position="42"/>
    </location>
</feature>
<dbReference type="PROSITE" id="PS50016">
    <property type="entry name" value="ZF_PHD_2"/>
    <property type="match status" value="1"/>
</dbReference>
<feature type="non-terminal residue" evidence="8">
    <location>
        <position position="262"/>
    </location>
</feature>
<dbReference type="Pfam" id="PF00628">
    <property type="entry name" value="PHD"/>
    <property type="match status" value="1"/>
</dbReference>
<dbReference type="GO" id="GO:0008270">
    <property type="term" value="F:zinc ion binding"/>
    <property type="evidence" value="ECO:0007669"/>
    <property type="project" value="UniProtKB-KW"/>
</dbReference>
<keyword evidence="9" id="KW-1185">Reference proteome</keyword>
<dbReference type="PROSITE" id="PS01359">
    <property type="entry name" value="ZF_PHD_1"/>
    <property type="match status" value="1"/>
</dbReference>
<evidence type="ECO:0000313" key="8">
    <source>
        <dbReference type="EMBL" id="OTF81579.1"/>
    </source>
</evidence>
<comment type="caution">
    <text evidence="8">The sequence shown here is derived from an EMBL/GenBank/DDBJ whole genome shotgun (WGS) entry which is preliminary data.</text>
</comment>
<dbReference type="EMBL" id="MUJZ01012822">
    <property type="protein sequence ID" value="OTF81579.1"/>
    <property type="molecule type" value="Genomic_DNA"/>
</dbReference>
<organism evidence="8 9">
    <name type="scientific">Euroglyphus maynei</name>
    <name type="common">Mayne's house dust mite</name>
    <dbReference type="NCBI Taxonomy" id="6958"/>
    <lineage>
        <taxon>Eukaryota</taxon>
        <taxon>Metazoa</taxon>
        <taxon>Ecdysozoa</taxon>
        <taxon>Arthropoda</taxon>
        <taxon>Chelicerata</taxon>
        <taxon>Arachnida</taxon>
        <taxon>Acari</taxon>
        <taxon>Acariformes</taxon>
        <taxon>Sarcoptiformes</taxon>
        <taxon>Astigmata</taxon>
        <taxon>Psoroptidia</taxon>
        <taxon>Analgoidea</taxon>
        <taxon>Pyroglyphidae</taxon>
        <taxon>Pyroglyphinae</taxon>
        <taxon>Euroglyphus</taxon>
    </lineage>
</organism>
<dbReference type="PANTHER" id="PTHR14296:SF16">
    <property type="entry name" value="REMODELING AND SPACING FACTOR 1"/>
    <property type="match status" value="1"/>
</dbReference>
<feature type="compositionally biased region" description="Basic and acidic residues" evidence="6">
    <location>
        <begin position="243"/>
        <end position="254"/>
    </location>
</feature>
<dbReference type="OrthoDB" id="6483855at2759"/>
<dbReference type="GO" id="GO:0045892">
    <property type="term" value="P:negative regulation of DNA-templated transcription"/>
    <property type="evidence" value="ECO:0007669"/>
    <property type="project" value="TreeGrafter"/>
</dbReference>
<dbReference type="InterPro" id="IPR019787">
    <property type="entry name" value="Znf_PHD-finger"/>
</dbReference>
<feature type="domain" description="PHD-type" evidence="7">
    <location>
        <begin position="107"/>
        <end position="179"/>
    </location>
</feature>
<dbReference type="GO" id="GO:0031213">
    <property type="term" value="C:RSF complex"/>
    <property type="evidence" value="ECO:0007669"/>
    <property type="project" value="InterPro"/>
</dbReference>
<keyword evidence="3" id="KW-0862">Zinc</keyword>
<dbReference type="PANTHER" id="PTHR14296">
    <property type="entry name" value="REMODELING AND SPACING FACTOR 1"/>
    <property type="match status" value="1"/>
</dbReference>
<proteinExistence type="predicted"/>
<feature type="region of interest" description="Disordered" evidence="6">
    <location>
        <begin position="234"/>
        <end position="262"/>
    </location>
</feature>
<reference evidence="8 9" key="1">
    <citation type="submission" date="2017-03" db="EMBL/GenBank/DDBJ databases">
        <title>Genome Survey of Euroglyphus maynei.</title>
        <authorList>
            <person name="Arlian L.G."/>
            <person name="Morgan M.S."/>
            <person name="Rider S.D."/>
        </authorList>
    </citation>
    <scope>NUCLEOTIDE SEQUENCE [LARGE SCALE GENOMIC DNA]</scope>
    <source>
        <strain evidence="8">Arlian Lab</strain>
        <tissue evidence="8">Whole body</tissue>
    </source>
</reference>
<sequence>MNVETVKEENSTECTEKQKESDDDEESKPVVKKQAGRKRRSELDKLKEDFAEGLQAKRYSRRIQALHEKKVIEMQEEQKRLEKEMQEKPKDDCNENVDFLENYVNDDKPCGKCGKYDNPHWVSAINIFKIFPIFNFELLYSGKILLCDKCDDGYHTSCLRPPLFLIPTGDWFCPPCEHKLLIEKLRTEYQRLTEEFEQRAIEKQKLRKRWRYGHCEISADNILEGEQINSGENDELIVNPEQSQHENDVVERKKTNTQHRKG</sequence>
<evidence type="ECO:0000256" key="2">
    <source>
        <dbReference type="ARBA" id="ARBA00022771"/>
    </source>
</evidence>
<protein>
    <recommendedName>
        <fullName evidence="7">PHD-type domain-containing protein</fullName>
    </recommendedName>
</protein>
<gene>
    <name evidence="8" type="ORF">BLA29_004494</name>
</gene>
<dbReference type="InterPro" id="IPR019786">
    <property type="entry name" value="Zinc_finger_PHD-type_CS"/>
</dbReference>
<evidence type="ECO:0000256" key="3">
    <source>
        <dbReference type="ARBA" id="ARBA00022833"/>
    </source>
</evidence>
<accession>A0A1Y3BKT9</accession>
<dbReference type="InterPro" id="IPR011011">
    <property type="entry name" value="Znf_FYVE_PHD"/>
</dbReference>
<keyword evidence="5" id="KW-0175">Coiled coil</keyword>
<dbReference type="InterPro" id="IPR001965">
    <property type="entry name" value="Znf_PHD"/>
</dbReference>
<evidence type="ECO:0000259" key="7">
    <source>
        <dbReference type="PROSITE" id="PS50016"/>
    </source>
</evidence>